<feature type="transmembrane region" description="Helical" evidence="9">
    <location>
        <begin position="12"/>
        <end position="30"/>
    </location>
</feature>
<evidence type="ECO:0000313" key="11">
    <source>
        <dbReference type="Proteomes" id="UP000678393"/>
    </source>
</evidence>
<protein>
    <recommendedName>
        <fullName evidence="12">Insulin-induced gene protein</fullName>
    </recommendedName>
</protein>
<dbReference type="PANTHER" id="PTHR15301">
    <property type="entry name" value="INSULIN-INDUCED GENE 1"/>
    <property type="match status" value="1"/>
</dbReference>
<keyword evidence="5" id="KW-0256">Endoplasmic reticulum</keyword>
<dbReference type="GO" id="GO:0032869">
    <property type="term" value="P:cellular response to insulin stimulus"/>
    <property type="evidence" value="ECO:0007669"/>
    <property type="project" value="TreeGrafter"/>
</dbReference>
<dbReference type="GO" id="GO:0032937">
    <property type="term" value="C:SREBP-SCAP-Insig complex"/>
    <property type="evidence" value="ECO:0007669"/>
    <property type="project" value="TreeGrafter"/>
</dbReference>
<evidence type="ECO:0008006" key="12">
    <source>
        <dbReference type="Google" id="ProtNLM"/>
    </source>
</evidence>
<comment type="subcellular location">
    <subcellularLocation>
        <location evidence="1">Endoplasmic reticulum membrane</location>
        <topology evidence="1">Multi-pass membrane protein</topology>
    </subcellularLocation>
</comment>
<evidence type="ECO:0000256" key="1">
    <source>
        <dbReference type="ARBA" id="ARBA00004477"/>
    </source>
</evidence>
<evidence type="ECO:0000256" key="5">
    <source>
        <dbReference type="ARBA" id="ARBA00022824"/>
    </source>
</evidence>
<name>A0A8S3ZBI3_9EUPU</name>
<evidence type="ECO:0000313" key="10">
    <source>
        <dbReference type="EMBL" id="CAG5125205.1"/>
    </source>
</evidence>
<keyword evidence="8" id="KW-0443">Lipid metabolism</keyword>
<evidence type="ECO:0000256" key="6">
    <source>
        <dbReference type="ARBA" id="ARBA00022989"/>
    </source>
</evidence>
<feature type="transmembrane region" description="Helical" evidence="9">
    <location>
        <begin position="133"/>
        <end position="152"/>
    </location>
</feature>
<keyword evidence="8" id="KW-1207">Sterol metabolism</keyword>
<keyword evidence="11" id="KW-1185">Reference proteome</keyword>
<reference evidence="10" key="1">
    <citation type="submission" date="2021-04" db="EMBL/GenBank/DDBJ databases">
        <authorList>
            <consortium name="Molecular Ecology Group"/>
        </authorList>
    </citation>
    <scope>NUCLEOTIDE SEQUENCE</scope>
</reference>
<dbReference type="GO" id="GO:0032933">
    <property type="term" value="P:SREBP signaling pathway"/>
    <property type="evidence" value="ECO:0007669"/>
    <property type="project" value="TreeGrafter"/>
</dbReference>
<evidence type="ECO:0000256" key="8">
    <source>
        <dbReference type="ARBA" id="ARBA00023166"/>
    </source>
</evidence>
<feature type="transmembrane region" description="Helical" evidence="9">
    <location>
        <begin position="164"/>
        <end position="184"/>
    </location>
</feature>
<proteinExistence type="inferred from homology"/>
<feature type="transmembrane region" description="Helical" evidence="9">
    <location>
        <begin position="50"/>
        <end position="70"/>
    </location>
</feature>
<dbReference type="AlphaFoldDB" id="A0A8S3ZBI3"/>
<keyword evidence="7 9" id="KW-0472">Membrane</keyword>
<dbReference type="GO" id="GO:0006695">
    <property type="term" value="P:cholesterol biosynthetic process"/>
    <property type="evidence" value="ECO:0007669"/>
    <property type="project" value="TreeGrafter"/>
</dbReference>
<comment type="caution">
    <text evidence="10">The sequence shown here is derived from an EMBL/GenBank/DDBJ whole genome shotgun (WGS) entry which is preliminary data.</text>
</comment>
<evidence type="ECO:0000256" key="3">
    <source>
        <dbReference type="ARBA" id="ARBA00022548"/>
    </source>
</evidence>
<sequence length="203" mass="22426">MGSLKSLITRGSVLFLTGVFFALVLNLLQVQRQVTVFPPEVLASLFSSAWWIPPSCGTAAAAIGLLYPCLDKRVGRLPDKAEWSNVMRCIVVFVGINHASAKIDFANHIQLSTSLAAMSIGLWWLFDRSKSGFGLGLSVAFIATFISQVLVYNEVYRYTEPDFLFVRSWLPCIFFAGGITMGNIGRQLAVYDSDSSNERLKDD</sequence>
<dbReference type="Proteomes" id="UP000678393">
    <property type="component" value="Unassembled WGS sequence"/>
</dbReference>
<evidence type="ECO:0000256" key="2">
    <source>
        <dbReference type="ARBA" id="ARBA00007475"/>
    </source>
</evidence>
<dbReference type="InterPro" id="IPR025929">
    <property type="entry name" value="INSIG_fam"/>
</dbReference>
<comment type="similarity">
    <text evidence="2">Belongs to the INSIG family.</text>
</comment>
<keyword evidence="4 9" id="KW-0812">Transmembrane</keyword>
<dbReference type="EMBL" id="CAJHNH020001987">
    <property type="protein sequence ID" value="CAG5125205.1"/>
    <property type="molecule type" value="Genomic_DNA"/>
</dbReference>
<feature type="transmembrane region" description="Helical" evidence="9">
    <location>
        <begin position="105"/>
        <end position="126"/>
    </location>
</feature>
<dbReference type="Pfam" id="PF07281">
    <property type="entry name" value="INSIG"/>
    <property type="match status" value="1"/>
</dbReference>
<evidence type="ECO:0000256" key="4">
    <source>
        <dbReference type="ARBA" id="ARBA00022692"/>
    </source>
</evidence>
<evidence type="ECO:0000256" key="9">
    <source>
        <dbReference type="SAM" id="Phobius"/>
    </source>
</evidence>
<evidence type="ECO:0000256" key="7">
    <source>
        <dbReference type="ARBA" id="ARBA00023136"/>
    </source>
</evidence>
<dbReference type="GO" id="GO:0036316">
    <property type="term" value="P:SREBP-SCAP complex retention in endoplasmic reticulum"/>
    <property type="evidence" value="ECO:0007669"/>
    <property type="project" value="TreeGrafter"/>
</dbReference>
<keyword evidence="6 9" id="KW-1133">Transmembrane helix</keyword>
<keyword evidence="3" id="KW-0153">Cholesterol metabolism</keyword>
<dbReference type="OrthoDB" id="205546at2759"/>
<gene>
    <name evidence="10" type="ORF">CUNI_LOCUS10763</name>
</gene>
<accession>A0A8S3ZBI3</accession>
<keyword evidence="8" id="KW-0753">Steroid metabolism</keyword>
<dbReference type="PANTHER" id="PTHR15301:SF3">
    <property type="entry name" value="PROTEIN NSG1-RELATED"/>
    <property type="match status" value="1"/>
</dbReference>
<organism evidence="10 11">
    <name type="scientific">Candidula unifasciata</name>
    <dbReference type="NCBI Taxonomy" id="100452"/>
    <lineage>
        <taxon>Eukaryota</taxon>
        <taxon>Metazoa</taxon>
        <taxon>Spiralia</taxon>
        <taxon>Lophotrochozoa</taxon>
        <taxon>Mollusca</taxon>
        <taxon>Gastropoda</taxon>
        <taxon>Heterobranchia</taxon>
        <taxon>Euthyneura</taxon>
        <taxon>Panpulmonata</taxon>
        <taxon>Eupulmonata</taxon>
        <taxon>Stylommatophora</taxon>
        <taxon>Helicina</taxon>
        <taxon>Helicoidea</taxon>
        <taxon>Geomitridae</taxon>
        <taxon>Candidula</taxon>
    </lineage>
</organism>